<dbReference type="InterPro" id="IPR000086">
    <property type="entry name" value="NUDIX_hydrolase_dom"/>
</dbReference>
<dbReference type="AlphaFoldDB" id="A0A316GD71"/>
<dbReference type="GO" id="GO:0008486">
    <property type="term" value="F:diphosphoinositol-polyphosphate diphosphatase activity"/>
    <property type="evidence" value="ECO:0007669"/>
    <property type="project" value="TreeGrafter"/>
</dbReference>
<dbReference type="GO" id="GO:0034431">
    <property type="term" value="F:bis(5'-adenosyl)-hexaphosphatase activity"/>
    <property type="evidence" value="ECO:0007669"/>
    <property type="project" value="TreeGrafter"/>
</dbReference>
<gene>
    <name evidence="6" type="ORF">C8D95_101737</name>
</gene>
<proteinExistence type="predicted"/>
<dbReference type="EMBL" id="QGGV01000001">
    <property type="protein sequence ID" value="PWK58919.1"/>
    <property type="molecule type" value="Genomic_DNA"/>
</dbReference>
<dbReference type="SUPFAM" id="SSF55811">
    <property type="entry name" value="Nudix"/>
    <property type="match status" value="1"/>
</dbReference>
<feature type="domain" description="Nudix hydrolase" evidence="5">
    <location>
        <begin position="20"/>
        <end position="152"/>
    </location>
</feature>
<comment type="caution">
    <text evidence="6">The sequence shown here is derived from an EMBL/GenBank/DDBJ whole genome shotgun (WGS) entry which is preliminary data.</text>
</comment>
<organism evidence="6 7">
    <name type="scientific">Silicimonas algicola</name>
    <dbReference type="NCBI Taxonomy" id="1826607"/>
    <lineage>
        <taxon>Bacteria</taxon>
        <taxon>Pseudomonadati</taxon>
        <taxon>Pseudomonadota</taxon>
        <taxon>Alphaproteobacteria</taxon>
        <taxon>Rhodobacterales</taxon>
        <taxon>Paracoccaceae</taxon>
    </lineage>
</organism>
<dbReference type="GO" id="GO:1901907">
    <property type="term" value="P:diadenosine pentaphosphate catabolic process"/>
    <property type="evidence" value="ECO:0007669"/>
    <property type="project" value="TreeGrafter"/>
</dbReference>
<dbReference type="KEGG" id="salo:EF888_05130"/>
<evidence type="ECO:0000313" key="6">
    <source>
        <dbReference type="EMBL" id="PWK58919.1"/>
    </source>
</evidence>
<dbReference type="GO" id="GO:1901911">
    <property type="term" value="P:adenosine 5'-(hexahydrogen pentaphosphate) catabolic process"/>
    <property type="evidence" value="ECO:0007669"/>
    <property type="project" value="TreeGrafter"/>
</dbReference>
<dbReference type="Pfam" id="PF00293">
    <property type="entry name" value="NUDIX"/>
    <property type="match status" value="1"/>
</dbReference>
<evidence type="ECO:0000259" key="5">
    <source>
        <dbReference type="PROSITE" id="PS51462"/>
    </source>
</evidence>
<dbReference type="Proteomes" id="UP000245390">
    <property type="component" value="Unassembled WGS sequence"/>
</dbReference>
<evidence type="ECO:0000313" key="7">
    <source>
        <dbReference type="Proteomes" id="UP000245390"/>
    </source>
</evidence>
<dbReference type="GO" id="GO:0046872">
    <property type="term" value="F:metal ion binding"/>
    <property type="evidence" value="ECO:0007669"/>
    <property type="project" value="UniProtKB-KW"/>
</dbReference>
<dbReference type="GO" id="GO:0071543">
    <property type="term" value="P:diphosphoinositol polyphosphate metabolic process"/>
    <property type="evidence" value="ECO:0007669"/>
    <property type="project" value="TreeGrafter"/>
</dbReference>
<keyword evidence="3" id="KW-0378">Hydrolase</keyword>
<dbReference type="PANTHER" id="PTHR12629:SF0">
    <property type="entry name" value="DIPHOSPHOINOSITOL-POLYPHOSPHATE DIPHOSPHATASE"/>
    <property type="match status" value="1"/>
</dbReference>
<dbReference type="OrthoDB" id="7066910at2"/>
<evidence type="ECO:0000256" key="2">
    <source>
        <dbReference type="ARBA" id="ARBA00022723"/>
    </source>
</evidence>
<keyword evidence="2" id="KW-0479">Metal-binding</keyword>
<reference evidence="6 7" key="1">
    <citation type="submission" date="2018-05" db="EMBL/GenBank/DDBJ databases">
        <title>Genomic Encyclopedia of Type Strains, Phase IV (KMG-IV): sequencing the most valuable type-strain genomes for metagenomic binning, comparative biology and taxonomic classification.</title>
        <authorList>
            <person name="Goeker M."/>
        </authorList>
    </citation>
    <scope>NUCLEOTIDE SEQUENCE [LARGE SCALE GENOMIC DNA]</scope>
    <source>
        <strain evidence="6 7">DSM 103371</strain>
    </source>
</reference>
<evidence type="ECO:0000256" key="4">
    <source>
        <dbReference type="ARBA" id="ARBA00022842"/>
    </source>
</evidence>
<dbReference type="InterPro" id="IPR015797">
    <property type="entry name" value="NUDIX_hydrolase-like_dom_sf"/>
</dbReference>
<dbReference type="GO" id="GO:0000298">
    <property type="term" value="F:endopolyphosphatase activity"/>
    <property type="evidence" value="ECO:0007669"/>
    <property type="project" value="TreeGrafter"/>
</dbReference>
<evidence type="ECO:0000256" key="1">
    <source>
        <dbReference type="ARBA" id="ARBA00001946"/>
    </source>
</evidence>
<dbReference type="CDD" id="cd04666">
    <property type="entry name" value="NUDIX_DIPP2_like_Nudt4"/>
    <property type="match status" value="1"/>
</dbReference>
<accession>A0A316GD71</accession>
<dbReference type="PANTHER" id="PTHR12629">
    <property type="entry name" value="DIPHOSPHOINOSITOL POLYPHOSPHATE PHOSPHOHYDROLASE"/>
    <property type="match status" value="1"/>
</dbReference>
<name>A0A316GD71_9RHOB</name>
<dbReference type="PROSITE" id="PS51462">
    <property type="entry name" value="NUDIX"/>
    <property type="match status" value="1"/>
</dbReference>
<keyword evidence="7" id="KW-1185">Reference proteome</keyword>
<dbReference type="GO" id="GO:1901909">
    <property type="term" value="P:diadenosine hexaphosphate catabolic process"/>
    <property type="evidence" value="ECO:0007669"/>
    <property type="project" value="TreeGrafter"/>
</dbReference>
<comment type="cofactor">
    <cofactor evidence="1">
        <name>Mg(2+)</name>
        <dbReference type="ChEBI" id="CHEBI:18420"/>
    </cofactor>
</comment>
<sequence>MLQHLRHAWDGFVRPMLRRPPRLQVAALCWRTGDAGREVLLVTSRGTGRWILPKGWPIPGKDASGSALQEAWEEAGVSDGDARDEAIGRYTYTKTYDEGWGVPVETLVFPVEVRSLATSFPEAHQRSRRWVSPEEAANLVQEPELKSILLAL</sequence>
<dbReference type="GO" id="GO:0034432">
    <property type="term" value="F:bis(5'-adenosyl)-pentaphosphatase activity"/>
    <property type="evidence" value="ECO:0007669"/>
    <property type="project" value="TreeGrafter"/>
</dbReference>
<protein>
    <submittedName>
        <fullName evidence="6">8-oxo-dGTP pyrophosphatase MutT (NUDIX family)</fullName>
    </submittedName>
</protein>
<dbReference type="RefSeq" id="WP_109757758.1">
    <property type="nucleotide sequence ID" value="NZ_CP034588.1"/>
</dbReference>
<evidence type="ECO:0000256" key="3">
    <source>
        <dbReference type="ARBA" id="ARBA00022801"/>
    </source>
</evidence>
<dbReference type="GO" id="GO:0005737">
    <property type="term" value="C:cytoplasm"/>
    <property type="evidence" value="ECO:0007669"/>
    <property type="project" value="TreeGrafter"/>
</dbReference>
<keyword evidence="4" id="KW-0460">Magnesium</keyword>
<dbReference type="InterPro" id="IPR047198">
    <property type="entry name" value="DDP-like_NUDIX"/>
</dbReference>
<dbReference type="Gene3D" id="3.90.79.10">
    <property type="entry name" value="Nucleoside Triphosphate Pyrophosphohydrolase"/>
    <property type="match status" value="1"/>
</dbReference>